<accession>A0ABN9ZC27</accession>
<feature type="region of interest" description="Disordered" evidence="2">
    <location>
        <begin position="1"/>
        <end position="177"/>
    </location>
</feature>
<dbReference type="Pfam" id="PF00022">
    <property type="entry name" value="Actin"/>
    <property type="match status" value="2"/>
</dbReference>
<dbReference type="InterPro" id="IPR004000">
    <property type="entry name" value="Actin"/>
</dbReference>
<evidence type="ECO:0000256" key="2">
    <source>
        <dbReference type="SAM" id="MobiDB-lite"/>
    </source>
</evidence>
<gene>
    <name evidence="3" type="ORF">MPIPNATIZW_LOCUS4196</name>
</gene>
<reference evidence="3" key="1">
    <citation type="submission" date="2023-12" db="EMBL/GenBank/DDBJ databases">
        <authorList>
            <person name="Brown T."/>
        </authorList>
    </citation>
    <scope>NUCLEOTIDE SEQUENCE</scope>
</reference>
<sequence>MEVTTQVGGPDPSDPQGHPSAGSQQLGGGLSELQGPWRNSGPMGFRQGLALSPEAATEPEPARQPPGGPAEGSAQWGPERASQGARTASSTGPGPGVEAQAHLVLEEAPPPPRGAPRVSAEGLAQPGRRRSWLQVPGERAGKPSARVLVSRGRGPCSPQQSQQAPRFLSGETGSAAAPGAFPAAAQGQGQGQCWCPAQAHAPGPHATLPLAAAACHTRCLHHLLGSIAQALPRAQRGESGHRWSGLLESSKAVTFCQDEVTLGSQRLPAPDPPTESSDCAPELEPAARPALPKQPETPAERPRFYTFHLDGPTPQRSRQEASAPPQGPPLRARSPTCPGAPLSTCPATGQGQRPAPPPREATPRPAVGAPTCQFQDPAEGHVLVFDLDTGNTRLGLLCQDLLGSRAVLVGLVPHHPSAYAPNDTPAARPLAVPAASPNSRHAGLWRVSPAPSSPVPSSISSGDYQQVALGPKEAKLSLEPRNGPSPGTPIPVRAPLQVGDRTPSQDPGWPRPAAGKSDSTHTIWILDAPGMQGASAGQPRRLRVTASELASEPGPPAPAPAQEAARAGSHSRKEASTAHLMDPWAEDSRQGPLHGWSPLGEQRPLSGQHPTAGQPPFPGQPPLPGTPLARQRSLTSQPSFRQEPAAPKEPLLSRGPPSTREAGQAPAQRQEGESVGLPAHLGVLRVPLAQETCVYVSRETVGLGVPPGPNARWLSPWQPFGALRAPGEQLSLVTLTTPGTSNKVLPMATVGTAPPGPRLKLTAEDLTATPVVTSLGLLSGAHYAPPGPSPGPRRHVPGHAQGSAAVVIDTGSGFTKCGLAGEDHVLSVVPSRVQLLQPPGPGQPRYAMLGAGGGACPVLTRGVVSDWDALEVLWQHLFYCKLGLRPEELAVLVADSPVSPRTNREKVAEILFECFHVPAMQTAQQALLALYAHGRTTGLVLGSGHGTSYVAPVLTGDLAPLHTYRLDVAGADLTEYLAELLLAGGRALPKAGLVSRLKETCCYVALDAQAELARAQAQAPVDFVLPDEQVVSLGSERFRCPEALFQPHLLGLRQPGLPQLALLSISRLEAQQQEQLLANVVLDGGSTLVRGFPERLQQELGPGATVLGSPHRAVAAWLGGSIMASRDSFRSLWLSRREYEEEGPWAIYKHQL</sequence>
<keyword evidence="4" id="KW-1185">Reference proteome</keyword>
<dbReference type="SUPFAM" id="SSF53067">
    <property type="entry name" value="Actin-like ATPase domain"/>
    <property type="match status" value="2"/>
</dbReference>
<feature type="compositionally biased region" description="Pro residues" evidence="2">
    <location>
        <begin position="613"/>
        <end position="625"/>
    </location>
</feature>
<evidence type="ECO:0000256" key="1">
    <source>
        <dbReference type="RuleBase" id="RU000487"/>
    </source>
</evidence>
<comment type="similarity">
    <text evidence="1">Belongs to the actin family.</text>
</comment>
<feature type="region of interest" description="Disordered" evidence="2">
    <location>
        <begin position="304"/>
        <end position="371"/>
    </location>
</feature>
<organism evidence="3 4">
    <name type="scientific">Pipistrellus nathusii</name>
    <name type="common">Nathusius' pipistrelle</name>
    <dbReference type="NCBI Taxonomy" id="59473"/>
    <lineage>
        <taxon>Eukaryota</taxon>
        <taxon>Metazoa</taxon>
        <taxon>Chordata</taxon>
        <taxon>Craniata</taxon>
        <taxon>Vertebrata</taxon>
        <taxon>Euteleostomi</taxon>
        <taxon>Mammalia</taxon>
        <taxon>Eutheria</taxon>
        <taxon>Laurasiatheria</taxon>
        <taxon>Chiroptera</taxon>
        <taxon>Yangochiroptera</taxon>
        <taxon>Vespertilionidae</taxon>
        <taxon>Pipistrellus</taxon>
    </lineage>
</organism>
<dbReference type="Proteomes" id="UP001314169">
    <property type="component" value="Chromosome 13"/>
</dbReference>
<protein>
    <recommendedName>
        <fullName evidence="5">Actin-like protein 7B</fullName>
    </recommendedName>
</protein>
<dbReference type="InterPro" id="IPR043129">
    <property type="entry name" value="ATPase_NBD"/>
</dbReference>
<name>A0ABN9ZC27_PIPNA</name>
<evidence type="ECO:0000313" key="3">
    <source>
        <dbReference type="EMBL" id="CAK6435890.1"/>
    </source>
</evidence>
<dbReference type="SMART" id="SM00268">
    <property type="entry name" value="ACTIN"/>
    <property type="match status" value="1"/>
</dbReference>
<feature type="region of interest" description="Disordered" evidence="2">
    <location>
        <begin position="547"/>
        <end position="673"/>
    </location>
</feature>
<dbReference type="Gene3D" id="3.90.640.10">
    <property type="entry name" value="Actin, Chain A, domain 4"/>
    <property type="match status" value="1"/>
</dbReference>
<dbReference type="EMBL" id="OY882870">
    <property type="protein sequence ID" value="CAK6435890.1"/>
    <property type="molecule type" value="Genomic_DNA"/>
</dbReference>
<feature type="region of interest" description="Disordered" evidence="2">
    <location>
        <begin position="476"/>
        <end position="518"/>
    </location>
</feature>
<evidence type="ECO:0008006" key="5">
    <source>
        <dbReference type="Google" id="ProtNLM"/>
    </source>
</evidence>
<dbReference type="PANTHER" id="PTHR11937">
    <property type="entry name" value="ACTIN"/>
    <property type="match status" value="1"/>
</dbReference>
<feature type="region of interest" description="Disordered" evidence="2">
    <location>
        <begin position="443"/>
        <end position="463"/>
    </location>
</feature>
<feature type="region of interest" description="Disordered" evidence="2">
    <location>
        <begin position="263"/>
        <end position="282"/>
    </location>
</feature>
<dbReference type="Gene3D" id="3.30.420.40">
    <property type="match status" value="2"/>
</dbReference>
<proteinExistence type="inferred from homology"/>
<evidence type="ECO:0000313" key="4">
    <source>
        <dbReference type="Proteomes" id="UP001314169"/>
    </source>
</evidence>